<dbReference type="eggNOG" id="ENOG502S6HE">
    <property type="taxonomic scope" value="Eukaryota"/>
</dbReference>
<evidence type="ECO:0000313" key="3">
    <source>
        <dbReference type="Proteomes" id="UP000002059"/>
    </source>
</evidence>
<keyword evidence="3" id="KW-1185">Reference proteome</keyword>
<protein>
    <submittedName>
        <fullName evidence="2">Uncharacterized protein</fullName>
    </submittedName>
</protein>
<proteinExistence type="predicted"/>
<dbReference type="HOGENOM" id="CLU_1587000_0_0_1"/>
<name>A0A0A2V3K4_PARBA</name>
<gene>
    <name evidence="2" type="ORF">PAAG_11244</name>
</gene>
<feature type="region of interest" description="Disordered" evidence="1">
    <location>
        <begin position="1"/>
        <end position="38"/>
    </location>
</feature>
<dbReference type="OrthoDB" id="3223416at2759"/>
<dbReference type="GeneID" id="9100096"/>
<dbReference type="AlphaFoldDB" id="A0A0A2V3K4"/>
<dbReference type="VEuPathDB" id="FungiDB:PAAG_11244"/>
<sequence length="168" mass="18557">MMHSLQPPTHHLSPRPNNFPPNNLVPHPVHTPNPKHSCHIRQSRPLGLNCWSLTLGSIASDEPGRRAWQTSLWDLMGNANTPHSVICLQGLAHKSKEEAWVKGERNGLFIAADTADVAVGGHPSRERERMLLVQAPFCDGVLLGMRCYIRGYVRGTRCGRVAYIGTGT</sequence>
<dbReference type="Proteomes" id="UP000002059">
    <property type="component" value="Partially assembled WGS sequence"/>
</dbReference>
<reference evidence="2 3" key="1">
    <citation type="journal article" date="2011" name="PLoS Genet.">
        <title>Comparative genomic analysis of human fungal pathogens causing paracoccidioidomycosis.</title>
        <authorList>
            <person name="Desjardins C.A."/>
            <person name="Champion M.D."/>
            <person name="Holder J.W."/>
            <person name="Muszewska A."/>
            <person name="Goldberg J."/>
            <person name="Bailao A.M."/>
            <person name="Brigido M.M."/>
            <person name="Ferreira M.E."/>
            <person name="Garcia A.M."/>
            <person name="Grynberg M."/>
            <person name="Gujja S."/>
            <person name="Heiman D.I."/>
            <person name="Henn M.R."/>
            <person name="Kodira C.D."/>
            <person name="Leon-Narvaez H."/>
            <person name="Longo L.V."/>
            <person name="Ma L.J."/>
            <person name="Malavazi I."/>
            <person name="Matsuo A.L."/>
            <person name="Morais F.V."/>
            <person name="Pereira M."/>
            <person name="Rodriguez-Brito S."/>
            <person name="Sakthikumar S."/>
            <person name="Salem-Izacc S.M."/>
            <person name="Sykes S.M."/>
            <person name="Teixeira M.M."/>
            <person name="Vallejo M.C."/>
            <person name="Walter M.E."/>
            <person name="Yandava C."/>
            <person name="Young S."/>
            <person name="Zeng Q."/>
            <person name="Zucker J."/>
            <person name="Felipe M.S."/>
            <person name="Goldman G.H."/>
            <person name="Haas B.J."/>
            <person name="McEwen J.G."/>
            <person name="Nino-Vega G."/>
            <person name="Puccia R."/>
            <person name="San-Blas G."/>
            <person name="Soares C.M."/>
            <person name="Birren B.W."/>
            <person name="Cuomo C.A."/>
        </authorList>
    </citation>
    <scope>NUCLEOTIDE SEQUENCE [LARGE SCALE GENOMIC DNA]</scope>
    <source>
        <strain evidence="3">ATCC MYA-826 / Pb01</strain>
    </source>
</reference>
<dbReference type="EMBL" id="KN293993">
    <property type="protein sequence ID" value="KGQ02063.1"/>
    <property type="molecule type" value="Genomic_DNA"/>
</dbReference>
<evidence type="ECO:0000313" key="2">
    <source>
        <dbReference type="EMBL" id="KGQ02063.1"/>
    </source>
</evidence>
<evidence type="ECO:0000256" key="1">
    <source>
        <dbReference type="SAM" id="MobiDB-lite"/>
    </source>
</evidence>
<dbReference type="RefSeq" id="XP_002797358.2">
    <property type="nucleotide sequence ID" value="XM_002797312.2"/>
</dbReference>
<dbReference type="KEGG" id="pbl:PAAG_11244"/>
<organism evidence="2 3">
    <name type="scientific">Paracoccidioides lutzii (strain ATCC MYA-826 / Pb01)</name>
    <name type="common">Paracoccidioides brasiliensis</name>
    <dbReference type="NCBI Taxonomy" id="502779"/>
    <lineage>
        <taxon>Eukaryota</taxon>
        <taxon>Fungi</taxon>
        <taxon>Dikarya</taxon>
        <taxon>Ascomycota</taxon>
        <taxon>Pezizomycotina</taxon>
        <taxon>Eurotiomycetes</taxon>
        <taxon>Eurotiomycetidae</taxon>
        <taxon>Onygenales</taxon>
        <taxon>Ajellomycetaceae</taxon>
        <taxon>Paracoccidioides</taxon>
    </lineage>
</organism>
<accession>A0A0A2V3K4</accession>